<dbReference type="EMBL" id="JAAMPI010000576">
    <property type="protein sequence ID" value="KAF4630207.1"/>
    <property type="molecule type" value="Genomic_DNA"/>
</dbReference>
<evidence type="ECO:0000313" key="3">
    <source>
        <dbReference type="EMBL" id="KAF4630207.1"/>
    </source>
</evidence>
<feature type="transmembrane region" description="Helical" evidence="2">
    <location>
        <begin position="88"/>
        <end position="115"/>
    </location>
</feature>
<keyword evidence="2" id="KW-0472">Membrane</keyword>
<reference evidence="3 4" key="1">
    <citation type="submission" date="2020-03" db="EMBL/GenBank/DDBJ databases">
        <title>Draft Genome Sequence of Cudoniella acicularis.</title>
        <authorList>
            <person name="Buettner E."/>
            <person name="Kellner H."/>
        </authorList>
    </citation>
    <scope>NUCLEOTIDE SEQUENCE [LARGE SCALE GENOMIC DNA]</scope>
    <source>
        <strain evidence="3 4">DSM 108380</strain>
    </source>
</reference>
<feature type="transmembrane region" description="Helical" evidence="2">
    <location>
        <begin position="142"/>
        <end position="162"/>
    </location>
</feature>
<keyword evidence="4" id="KW-1185">Reference proteome</keyword>
<proteinExistence type="predicted"/>
<gene>
    <name evidence="3" type="ORF">G7Y89_g7940</name>
</gene>
<evidence type="ECO:0000313" key="4">
    <source>
        <dbReference type="Proteomes" id="UP000566819"/>
    </source>
</evidence>
<accession>A0A8H4W1I1</accession>
<sequence>MMPTKSSHALNRPSHSGRHEEPSKRTNGTSPASPSLKPSLGLLGKPSAKKRLHTSDISATVLSFICFALAVIVVANESISWHLGVRNYQLIVVGLLISIMNLSFGSIAPTLFLLIEARVGVSTLQNYDGIIRNTFLSPGLGFVWRFVLGLMMILPLGLSAAYKSFSGGESAMKIDAVSYVGSNQSYYGIFPPPGLQNFGSASGISLFFNATLPFVVATSAQTNVDPPLPTQPQAYGFNVLMLNNESTAMLDIPQPSYISAIQNLLATGESWNITAPVIATVATFNHSKTENLIAYSLYFASACEAAVESSDAYSVQFMNNGWDLVLLNLPGGNQYLQWIGITANLNTHSASPPECSLFFNSAQLYGITRQMCEGTWSVTRGGIQLVGGFCNGSILPPEKQLIVTDNALFVGGYYMSPLMEFLGAFATTRNESDWAGPYMATGVAAMLWSRISVLELTNADSFNTSLPKQDHPNLPYEDFGVKYLVNDTVLYTRPTLRKSALLYFVFAIQPLLIIIVLGFILVFYSTPLDKDFGLVSILSGINRESLEVLGGAALSGTLVESVKLQINPFQDRNNQKGMIEYYIVPPTTTASKNGKLISKTVYH</sequence>
<keyword evidence="2" id="KW-1133">Transmembrane helix</keyword>
<keyword evidence="2" id="KW-0812">Transmembrane</keyword>
<feature type="compositionally biased region" description="Low complexity" evidence="1">
    <location>
        <begin position="30"/>
        <end position="41"/>
    </location>
</feature>
<dbReference type="AlphaFoldDB" id="A0A8H4W1I1"/>
<dbReference type="OrthoDB" id="5420013at2759"/>
<evidence type="ECO:0000256" key="1">
    <source>
        <dbReference type="SAM" id="MobiDB-lite"/>
    </source>
</evidence>
<comment type="caution">
    <text evidence="3">The sequence shown here is derived from an EMBL/GenBank/DDBJ whole genome shotgun (WGS) entry which is preliminary data.</text>
</comment>
<dbReference type="Proteomes" id="UP000566819">
    <property type="component" value="Unassembled WGS sequence"/>
</dbReference>
<organism evidence="3 4">
    <name type="scientific">Cudoniella acicularis</name>
    <dbReference type="NCBI Taxonomy" id="354080"/>
    <lineage>
        <taxon>Eukaryota</taxon>
        <taxon>Fungi</taxon>
        <taxon>Dikarya</taxon>
        <taxon>Ascomycota</taxon>
        <taxon>Pezizomycotina</taxon>
        <taxon>Leotiomycetes</taxon>
        <taxon>Helotiales</taxon>
        <taxon>Tricladiaceae</taxon>
        <taxon>Cudoniella</taxon>
    </lineage>
</organism>
<feature type="transmembrane region" description="Helical" evidence="2">
    <location>
        <begin position="500"/>
        <end position="524"/>
    </location>
</feature>
<name>A0A8H4W1I1_9HELO</name>
<feature type="region of interest" description="Disordered" evidence="1">
    <location>
        <begin position="1"/>
        <end position="41"/>
    </location>
</feature>
<evidence type="ECO:0000256" key="2">
    <source>
        <dbReference type="SAM" id="Phobius"/>
    </source>
</evidence>
<feature type="transmembrane region" description="Helical" evidence="2">
    <location>
        <begin position="57"/>
        <end position="76"/>
    </location>
</feature>
<protein>
    <submittedName>
        <fullName evidence="3">Uncharacterized protein</fullName>
    </submittedName>
</protein>